<protein>
    <submittedName>
        <fullName evidence="2">Uncharacterized protein</fullName>
    </submittedName>
</protein>
<feature type="compositionally biased region" description="Basic and acidic residues" evidence="1">
    <location>
        <begin position="1"/>
        <end position="15"/>
    </location>
</feature>
<feature type="region of interest" description="Disordered" evidence="1">
    <location>
        <begin position="1"/>
        <end position="53"/>
    </location>
</feature>
<proteinExistence type="predicted"/>
<keyword evidence="3" id="KW-1185">Reference proteome</keyword>
<feature type="non-terminal residue" evidence="2">
    <location>
        <position position="1"/>
    </location>
</feature>
<dbReference type="EMBL" id="JAMKFB020000022">
    <property type="protein sequence ID" value="KAL0160601.1"/>
    <property type="molecule type" value="Genomic_DNA"/>
</dbReference>
<feature type="non-terminal residue" evidence="2">
    <location>
        <position position="53"/>
    </location>
</feature>
<evidence type="ECO:0000313" key="2">
    <source>
        <dbReference type="EMBL" id="KAL0160601.1"/>
    </source>
</evidence>
<accession>A0ABD0NH88</accession>
<reference evidence="2 3" key="1">
    <citation type="submission" date="2024-05" db="EMBL/GenBank/DDBJ databases">
        <title>Genome sequencing and assembly of Indian major carp, Cirrhinus mrigala (Hamilton, 1822).</title>
        <authorList>
            <person name="Mohindra V."/>
            <person name="Chowdhury L.M."/>
            <person name="Lal K."/>
            <person name="Jena J.K."/>
        </authorList>
    </citation>
    <scope>NUCLEOTIDE SEQUENCE [LARGE SCALE GENOMIC DNA]</scope>
    <source>
        <strain evidence="2">CM1030</strain>
        <tissue evidence="2">Blood</tissue>
    </source>
</reference>
<dbReference type="AlphaFoldDB" id="A0ABD0NH88"/>
<organism evidence="2 3">
    <name type="scientific">Cirrhinus mrigala</name>
    <name type="common">Mrigala</name>
    <dbReference type="NCBI Taxonomy" id="683832"/>
    <lineage>
        <taxon>Eukaryota</taxon>
        <taxon>Metazoa</taxon>
        <taxon>Chordata</taxon>
        <taxon>Craniata</taxon>
        <taxon>Vertebrata</taxon>
        <taxon>Euteleostomi</taxon>
        <taxon>Actinopterygii</taxon>
        <taxon>Neopterygii</taxon>
        <taxon>Teleostei</taxon>
        <taxon>Ostariophysi</taxon>
        <taxon>Cypriniformes</taxon>
        <taxon>Cyprinidae</taxon>
        <taxon>Labeoninae</taxon>
        <taxon>Labeonini</taxon>
        <taxon>Cirrhinus</taxon>
    </lineage>
</organism>
<name>A0ABD0NH88_CIRMR</name>
<dbReference type="Proteomes" id="UP001529510">
    <property type="component" value="Unassembled WGS sequence"/>
</dbReference>
<evidence type="ECO:0000313" key="3">
    <source>
        <dbReference type="Proteomes" id="UP001529510"/>
    </source>
</evidence>
<evidence type="ECO:0000256" key="1">
    <source>
        <dbReference type="SAM" id="MobiDB-lite"/>
    </source>
</evidence>
<gene>
    <name evidence="2" type="ORF">M9458_044326</name>
</gene>
<comment type="caution">
    <text evidence="2">The sequence shown here is derived from an EMBL/GenBank/DDBJ whole genome shotgun (WGS) entry which is preliminary data.</text>
</comment>
<sequence>GDPHEFRRAVSRDVAARGVSLDDAADQTHGGAVGQRRPLPRHQTKPPQPQAQK</sequence>